<protein>
    <submittedName>
        <fullName evidence="2">Uncharacterized protein</fullName>
    </submittedName>
</protein>
<proteinExistence type="predicted"/>
<gene>
    <name evidence="2" type="ORF">KIF53_16540</name>
</gene>
<sequence length="71" mass="8103">MPRYHIKTERNTAGHFVGWSVHNAQHPPPSHIYPLYEMAESEAMRLERESNGQEAAVTPSLSTIAPLLHRR</sequence>
<dbReference type="GeneID" id="89684587"/>
<name>A0ABS7FIW0_9NEIS</name>
<dbReference type="EMBL" id="JAHDTB010000015">
    <property type="protein sequence ID" value="MBW8289243.1"/>
    <property type="molecule type" value="Genomic_DNA"/>
</dbReference>
<dbReference type="Proteomes" id="UP000711178">
    <property type="component" value="Unassembled WGS sequence"/>
</dbReference>
<feature type="region of interest" description="Disordered" evidence="1">
    <location>
        <begin position="49"/>
        <end position="71"/>
    </location>
</feature>
<organism evidence="2 3">
    <name type="scientific">Chromobacterium subtsugae</name>
    <dbReference type="NCBI Taxonomy" id="251747"/>
    <lineage>
        <taxon>Bacteria</taxon>
        <taxon>Pseudomonadati</taxon>
        <taxon>Pseudomonadota</taxon>
        <taxon>Betaproteobacteria</taxon>
        <taxon>Neisseriales</taxon>
        <taxon>Chromobacteriaceae</taxon>
        <taxon>Chromobacterium</taxon>
    </lineage>
</organism>
<keyword evidence="3" id="KW-1185">Reference proteome</keyword>
<evidence type="ECO:0000313" key="2">
    <source>
        <dbReference type="EMBL" id="MBW8289243.1"/>
    </source>
</evidence>
<dbReference type="RefSeq" id="WP_059184195.1">
    <property type="nucleotide sequence ID" value="NZ_CP142381.1"/>
</dbReference>
<comment type="caution">
    <text evidence="2">The sequence shown here is derived from an EMBL/GenBank/DDBJ whole genome shotgun (WGS) entry which is preliminary data.</text>
</comment>
<accession>A0ABS7FIW0</accession>
<evidence type="ECO:0000313" key="3">
    <source>
        <dbReference type="Proteomes" id="UP000711178"/>
    </source>
</evidence>
<reference evidence="2 3" key="1">
    <citation type="submission" date="2021-05" db="EMBL/GenBank/DDBJ databases">
        <title>Draft Whole Genome Sequencing Of Biosensor Chromobacterium violaceum Strain CV026 Reveals A Regulatory RNA In Chromobacterium violaceum Phenotype Regulatory Network.</title>
        <authorList>
            <person name="Hong K.W."/>
            <person name="Chan K.G."/>
            <person name="Chang C.-Y."/>
        </authorList>
    </citation>
    <scope>NUCLEOTIDE SEQUENCE [LARGE SCALE GENOMIC DNA]</scope>
    <source>
        <strain evidence="2 3">ATCC 31532</strain>
    </source>
</reference>
<evidence type="ECO:0000256" key="1">
    <source>
        <dbReference type="SAM" id="MobiDB-lite"/>
    </source>
</evidence>